<reference evidence="7" key="1">
    <citation type="journal article" date="2022" name="Microbiol. Resour. Announc.">
        <title>Genome Sequence of Cupriavidus campinensis Strain G5, a Member of a Bacterial Consortium Capable of Polyethylene Degradation.</title>
        <authorList>
            <person name="Schneider B."/>
            <person name="Pfeiffer F."/>
            <person name="Dyall-Smith M."/>
            <person name="Kunte H.J."/>
        </authorList>
    </citation>
    <scope>NUCLEOTIDE SEQUENCE</scope>
    <source>
        <strain evidence="7">G5</strain>
    </source>
</reference>
<dbReference type="Pfam" id="PF06803">
    <property type="entry name" value="DUF1232"/>
    <property type="match status" value="1"/>
</dbReference>
<feature type="domain" description="DUF1232" evidence="6">
    <location>
        <begin position="39"/>
        <end position="74"/>
    </location>
</feature>
<dbReference type="InterPro" id="IPR010652">
    <property type="entry name" value="DUF1232"/>
</dbReference>
<evidence type="ECO:0000313" key="7">
    <source>
        <dbReference type="EMBL" id="URF05736.1"/>
    </source>
</evidence>
<dbReference type="AlphaFoldDB" id="A0AAE9I7Y2"/>
<evidence type="ECO:0000256" key="1">
    <source>
        <dbReference type="ARBA" id="ARBA00004127"/>
    </source>
</evidence>
<protein>
    <submittedName>
        <fullName evidence="7">YkvA family protein</fullName>
    </submittedName>
</protein>
<evidence type="ECO:0000259" key="6">
    <source>
        <dbReference type="Pfam" id="PF06803"/>
    </source>
</evidence>
<name>A0AAE9I7Y2_9BURK</name>
<evidence type="ECO:0000313" key="8">
    <source>
        <dbReference type="Proteomes" id="UP001056132"/>
    </source>
</evidence>
<gene>
    <name evidence="7" type="ORF">M5D45_08060</name>
</gene>
<dbReference type="RefSeq" id="WP_250025296.1">
    <property type="nucleotide sequence ID" value="NZ_CP097330.1"/>
</dbReference>
<dbReference type="KEGG" id="ccam:M5D45_08060"/>
<evidence type="ECO:0000256" key="5">
    <source>
        <dbReference type="SAM" id="Phobius"/>
    </source>
</evidence>
<proteinExistence type="predicted"/>
<feature type="transmembrane region" description="Helical" evidence="5">
    <location>
        <begin position="111"/>
        <end position="131"/>
    </location>
</feature>
<organism evidence="7 8">
    <name type="scientific">Cupriavidus campinensis</name>
    <dbReference type="NCBI Taxonomy" id="151783"/>
    <lineage>
        <taxon>Bacteria</taxon>
        <taxon>Pseudomonadati</taxon>
        <taxon>Pseudomonadota</taxon>
        <taxon>Betaproteobacteria</taxon>
        <taxon>Burkholderiales</taxon>
        <taxon>Burkholderiaceae</taxon>
        <taxon>Cupriavidus</taxon>
    </lineage>
</organism>
<dbReference type="EMBL" id="CP097330">
    <property type="protein sequence ID" value="URF05736.1"/>
    <property type="molecule type" value="Genomic_DNA"/>
</dbReference>
<keyword evidence="3 5" id="KW-1133">Transmembrane helix</keyword>
<reference evidence="7" key="2">
    <citation type="submission" date="2022-05" db="EMBL/GenBank/DDBJ databases">
        <authorList>
            <person name="Kunte H.-J."/>
        </authorList>
    </citation>
    <scope>NUCLEOTIDE SEQUENCE</scope>
    <source>
        <strain evidence="7">G5</strain>
    </source>
</reference>
<dbReference type="Proteomes" id="UP001056132">
    <property type="component" value="Chromosome 1"/>
</dbReference>
<keyword evidence="2 5" id="KW-0812">Transmembrane</keyword>
<evidence type="ECO:0000256" key="4">
    <source>
        <dbReference type="ARBA" id="ARBA00023136"/>
    </source>
</evidence>
<evidence type="ECO:0000256" key="3">
    <source>
        <dbReference type="ARBA" id="ARBA00022989"/>
    </source>
</evidence>
<accession>A0AAE9I7Y2</accession>
<keyword evidence="4 5" id="KW-0472">Membrane</keyword>
<evidence type="ECO:0000256" key="2">
    <source>
        <dbReference type="ARBA" id="ARBA00022692"/>
    </source>
</evidence>
<dbReference type="GO" id="GO:0012505">
    <property type="term" value="C:endomembrane system"/>
    <property type="evidence" value="ECO:0007669"/>
    <property type="project" value="UniProtKB-SubCell"/>
</dbReference>
<feature type="transmembrane region" description="Helical" evidence="5">
    <location>
        <begin position="37"/>
        <end position="58"/>
    </location>
</feature>
<sequence>MVSPVRGKAARLREWARRVKRDGVALLFACRHPATPWWVKVLCGVVVAYALSPIDLIPDFIPVLGYLDDVLLLPALIWLTVRLMPAPIMAASRDQATQWLTTEGKKPRSRWGVVLVVGVWLAVAIGGWAWWSRAGFSQ</sequence>
<feature type="transmembrane region" description="Helical" evidence="5">
    <location>
        <begin position="70"/>
        <end position="90"/>
    </location>
</feature>
<comment type="subcellular location">
    <subcellularLocation>
        <location evidence="1">Endomembrane system</location>
        <topology evidence="1">Multi-pass membrane protein</topology>
    </subcellularLocation>
</comment>